<dbReference type="AlphaFoldDB" id="A0A2T6ANZ1"/>
<sequence>MTPGPQKTGICLMSRRDARKALTIRLPEDLRRGLVARSADHRPLAFLLRGAVVAALREAPDQLAGRGRGTARPILLQLAPEERRALDALALRSGLGPEEAVIALAYWAI</sequence>
<protein>
    <submittedName>
        <fullName evidence="1">Uncharacterized protein</fullName>
    </submittedName>
</protein>
<accession>A0A2T6ANZ1</accession>
<gene>
    <name evidence="1" type="ORF">C8N44_12139</name>
</gene>
<proteinExistence type="predicted"/>
<evidence type="ECO:0000313" key="1">
    <source>
        <dbReference type="EMBL" id="PTX45517.1"/>
    </source>
</evidence>
<reference evidence="1 2" key="1">
    <citation type="submission" date="2018-04" db="EMBL/GenBank/DDBJ databases">
        <title>Genomic Encyclopedia of Archaeal and Bacterial Type Strains, Phase II (KMG-II): from individual species to whole genera.</title>
        <authorList>
            <person name="Goeker M."/>
        </authorList>
    </citation>
    <scope>NUCLEOTIDE SEQUENCE [LARGE SCALE GENOMIC DNA]</scope>
    <source>
        <strain evidence="1 2">DSM 29329</strain>
    </source>
</reference>
<organism evidence="1 2">
    <name type="scientific">Allosediminivita pacifica</name>
    <dbReference type="NCBI Taxonomy" id="1267769"/>
    <lineage>
        <taxon>Bacteria</taxon>
        <taxon>Pseudomonadati</taxon>
        <taxon>Pseudomonadota</taxon>
        <taxon>Alphaproteobacteria</taxon>
        <taxon>Rhodobacterales</taxon>
        <taxon>Paracoccaceae</taxon>
        <taxon>Allosediminivita</taxon>
    </lineage>
</organism>
<keyword evidence="2" id="KW-1185">Reference proteome</keyword>
<evidence type="ECO:0000313" key="2">
    <source>
        <dbReference type="Proteomes" id="UP000244069"/>
    </source>
</evidence>
<comment type="caution">
    <text evidence="1">The sequence shown here is derived from an EMBL/GenBank/DDBJ whole genome shotgun (WGS) entry which is preliminary data.</text>
</comment>
<name>A0A2T6ANZ1_9RHOB</name>
<dbReference type="Proteomes" id="UP000244069">
    <property type="component" value="Unassembled WGS sequence"/>
</dbReference>
<dbReference type="EMBL" id="QBKN01000021">
    <property type="protein sequence ID" value="PTX45517.1"/>
    <property type="molecule type" value="Genomic_DNA"/>
</dbReference>